<comment type="caution">
    <text evidence="2">The sequence shown here is derived from an EMBL/GenBank/DDBJ whole genome shotgun (WGS) entry which is preliminary data.</text>
</comment>
<accession>A0A813J9M4</accession>
<protein>
    <submittedName>
        <fullName evidence="2">Uncharacterized protein</fullName>
    </submittedName>
</protein>
<sequence length="260" mass="28287">MALRETLSELKQWKPLLLIAGSAVAIAGVAYYLLSDEPEEDEATAGGGKLSKEGGPVRQVLTEMVTVEELAKKTVNDLVQEMAHAGTELSLEETYKRIEAAQLWDPLEKYGLTMQDFEEMITDFQHDPFVMQAMARLAGSGPEGPTGAPPPQQVATLAQVVEVKAFMLAEIEAMVDSFTASEERKSWNARSAGMALQTQADAKAEKKFGISSQDLEFAMLQNQQKLGASAEFMDVMMKTQDVMRKFIGSLAGSSAKGDID</sequence>
<evidence type="ECO:0000256" key="1">
    <source>
        <dbReference type="SAM" id="Phobius"/>
    </source>
</evidence>
<gene>
    <name evidence="2" type="ORF">PGLA2088_LOCUS17685</name>
</gene>
<name>A0A813J9M4_POLGL</name>
<dbReference type="AlphaFoldDB" id="A0A813J9M4"/>
<reference evidence="2" key="1">
    <citation type="submission" date="2021-02" db="EMBL/GenBank/DDBJ databases">
        <authorList>
            <person name="Dougan E. K."/>
            <person name="Rhodes N."/>
            <person name="Thang M."/>
            <person name="Chan C."/>
        </authorList>
    </citation>
    <scope>NUCLEOTIDE SEQUENCE</scope>
</reference>
<keyword evidence="1" id="KW-1133">Transmembrane helix</keyword>
<dbReference type="EMBL" id="CAJNNW010023877">
    <property type="protein sequence ID" value="CAE8671327.1"/>
    <property type="molecule type" value="Genomic_DNA"/>
</dbReference>
<feature type="transmembrane region" description="Helical" evidence="1">
    <location>
        <begin position="16"/>
        <end position="34"/>
    </location>
</feature>
<evidence type="ECO:0000313" key="2">
    <source>
        <dbReference type="EMBL" id="CAE8671327.1"/>
    </source>
</evidence>
<proteinExistence type="predicted"/>
<dbReference type="Proteomes" id="UP000626109">
    <property type="component" value="Unassembled WGS sequence"/>
</dbReference>
<evidence type="ECO:0000313" key="3">
    <source>
        <dbReference type="Proteomes" id="UP000626109"/>
    </source>
</evidence>
<keyword evidence="1" id="KW-0472">Membrane</keyword>
<organism evidence="2 3">
    <name type="scientific">Polarella glacialis</name>
    <name type="common">Dinoflagellate</name>
    <dbReference type="NCBI Taxonomy" id="89957"/>
    <lineage>
        <taxon>Eukaryota</taxon>
        <taxon>Sar</taxon>
        <taxon>Alveolata</taxon>
        <taxon>Dinophyceae</taxon>
        <taxon>Suessiales</taxon>
        <taxon>Suessiaceae</taxon>
        <taxon>Polarella</taxon>
    </lineage>
</organism>
<keyword evidence="1" id="KW-0812">Transmembrane</keyword>